<dbReference type="InterPro" id="IPR029063">
    <property type="entry name" value="SAM-dependent_MTases_sf"/>
</dbReference>
<name>A0A9Q5Z7H2_NOSLI</name>
<keyword evidence="2" id="KW-0830">Ubiquinone</keyword>
<dbReference type="GeneID" id="57097972"/>
<accession>A0A9Q5Z7H2</accession>
<dbReference type="InterPro" id="IPR025714">
    <property type="entry name" value="Methyltranfer_dom"/>
</dbReference>
<dbReference type="RefSeq" id="WP_099071461.1">
    <property type="nucleotide sequence ID" value="NZ_LAHD01000108.1"/>
</dbReference>
<reference evidence="2 3" key="1">
    <citation type="submission" date="2015-02" db="EMBL/GenBank/DDBJ databases">
        <title>Nostoc linckia genome annotation.</title>
        <authorList>
            <person name="Zhou Z."/>
        </authorList>
    </citation>
    <scope>NUCLEOTIDE SEQUENCE [LARGE SCALE GENOMIC DNA]</scope>
    <source>
        <strain evidence="3">z8</strain>
    </source>
</reference>
<organism evidence="2 3">
    <name type="scientific">Nostoc linckia z8</name>
    <dbReference type="NCBI Taxonomy" id="1628746"/>
    <lineage>
        <taxon>Bacteria</taxon>
        <taxon>Bacillati</taxon>
        <taxon>Cyanobacteriota</taxon>
        <taxon>Cyanophyceae</taxon>
        <taxon>Nostocales</taxon>
        <taxon>Nostocaceae</taxon>
        <taxon>Nostoc</taxon>
    </lineage>
</organism>
<dbReference type="Proteomes" id="UP000222310">
    <property type="component" value="Unassembled WGS sequence"/>
</dbReference>
<dbReference type="PANTHER" id="PTHR43861">
    <property type="entry name" value="TRANS-ACONITATE 2-METHYLTRANSFERASE-RELATED"/>
    <property type="match status" value="1"/>
</dbReference>
<dbReference type="AlphaFoldDB" id="A0A9Q5Z7H2"/>
<dbReference type="CDD" id="cd02440">
    <property type="entry name" value="AdoMet_MTases"/>
    <property type="match status" value="1"/>
</dbReference>
<dbReference type="PANTHER" id="PTHR43861:SF1">
    <property type="entry name" value="TRANS-ACONITATE 2-METHYLTRANSFERASE"/>
    <property type="match status" value="1"/>
</dbReference>
<evidence type="ECO:0000313" key="2">
    <source>
        <dbReference type="EMBL" id="PHJ97808.1"/>
    </source>
</evidence>
<gene>
    <name evidence="2" type="ORF">VF08_27945</name>
</gene>
<proteinExistence type="predicted"/>
<evidence type="ECO:0000313" key="3">
    <source>
        <dbReference type="Proteomes" id="UP000222310"/>
    </source>
</evidence>
<dbReference type="SUPFAM" id="SSF53335">
    <property type="entry name" value="S-adenosyl-L-methionine-dependent methyltransferases"/>
    <property type="match status" value="1"/>
</dbReference>
<dbReference type="EMBL" id="LAHD01000108">
    <property type="protein sequence ID" value="PHJ97808.1"/>
    <property type="molecule type" value="Genomic_DNA"/>
</dbReference>
<feature type="domain" description="Methyltransferase" evidence="1">
    <location>
        <begin position="58"/>
        <end position="178"/>
    </location>
</feature>
<dbReference type="Gene3D" id="3.40.50.150">
    <property type="entry name" value="Vaccinia Virus protein VP39"/>
    <property type="match status" value="1"/>
</dbReference>
<evidence type="ECO:0000259" key="1">
    <source>
        <dbReference type="Pfam" id="PF13847"/>
    </source>
</evidence>
<sequence length="248" mass="28925">MLDKKTLIATENQSFQSQEFFNDQWKVYQKILDNNYMGHHEIYSVLEKFLLSYFQQPLKMLDLGCGDANFTAQALLNSTITSYQGIDLSIPALEIAKDNMGKIQCDTTFTQGNFSELIPELMLTQRHSFDAILCSFALHHLSLEEKDLIISQIKELLTFNGVFILIDVFRQAAEDRETYLRRYLQSVRQDWSLLTSQEYLLLENHISTSDFPETQQTFHAISQKYNFSRFECLCDNVNNATQILCFYR</sequence>
<dbReference type="Pfam" id="PF13847">
    <property type="entry name" value="Methyltransf_31"/>
    <property type="match status" value="1"/>
</dbReference>
<comment type="caution">
    <text evidence="2">The sequence shown here is derived from an EMBL/GenBank/DDBJ whole genome shotgun (WGS) entry which is preliminary data.</text>
</comment>
<protein>
    <submittedName>
        <fullName evidence="2">Ubiquinone biosynthesis protein UbiE</fullName>
    </submittedName>
</protein>